<keyword evidence="1 6" id="KW-0240">DNA-directed RNA polymerase</keyword>
<organism evidence="8 9">
    <name type="scientific">Thermococcus paralvinellae</name>
    <dbReference type="NCBI Taxonomy" id="582419"/>
    <lineage>
        <taxon>Archaea</taxon>
        <taxon>Methanobacteriati</taxon>
        <taxon>Methanobacteriota</taxon>
        <taxon>Thermococci</taxon>
        <taxon>Thermococcales</taxon>
        <taxon>Thermococcaceae</taxon>
        <taxon>Thermococcus</taxon>
    </lineage>
</organism>
<comment type="subcellular location">
    <subcellularLocation>
        <location evidence="6">Cytoplasm</location>
    </subcellularLocation>
</comment>
<dbReference type="SUPFAM" id="SSF55257">
    <property type="entry name" value="RBP11-like subunits of RNA polymerase"/>
    <property type="match status" value="1"/>
</dbReference>
<feature type="domain" description="DNA-directed RNA polymerase RBP11-like dimerisation" evidence="7">
    <location>
        <begin position="13"/>
        <end position="86"/>
    </location>
</feature>
<comment type="catalytic activity">
    <reaction evidence="6">
        <text>RNA(n) + a ribonucleoside 5'-triphosphate = RNA(n+1) + diphosphate</text>
        <dbReference type="Rhea" id="RHEA:21248"/>
        <dbReference type="Rhea" id="RHEA-COMP:14527"/>
        <dbReference type="Rhea" id="RHEA-COMP:17342"/>
        <dbReference type="ChEBI" id="CHEBI:33019"/>
        <dbReference type="ChEBI" id="CHEBI:61557"/>
        <dbReference type="ChEBI" id="CHEBI:140395"/>
        <dbReference type="EC" id="2.7.7.6"/>
    </reaction>
</comment>
<accession>A0A833E3S5</accession>
<evidence type="ECO:0000256" key="6">
    <source>
        <dbReference type="HAMAP-Rule" id="MF_00261"/>
    </source>
</evidence>
<dbReference type="EMBL" id="DQUR01000269">
    <property type="protein sequence ID" value="HIP89809.1"/>
    <property type="molecule type" value="Genomic_DNA"/>
</dbReference>
<comment type="function">
    <text evidence="6">DNA-dependent RNA polymerase (RNAP) catalyzes the transcription of DNA into RNA using the four ribonucleoside triphosphates as substrates.</text>
</comment>
<dbReference type="GO" id="GO:0003677">
    <property type="term" value="F:DNA binding"/>
    <property type="evidence" value="ECO:0007669"/>
    <property type="project" value="InterPro"/>
</dbReference>
<dbReference type="NCBIfam" id="NF002235">
    <property type="entry name" value="PRK01146.1-3"/>
    <property type="match status" value="1"/>
</dbReference>
<dbReference type="InterPro" id="IPR036603">
    <property type="entry name" value="RBP11-like"/>
</dbReference>
<keyword evidence="3 6" id="KW-0548">Nucleotidyltransferase</keyword>
<gene>
    <name evidence="6" type="primary">rpo11</name>
    <name evidence="6" type="synonym">rpoL</name>
    <name evidence="8" type="ORF">EYH24_07930</name>
</gene>
<evidence type="ECO:0000256" key="1">
    <source>
        <dbReference type="ARBA" id="ARBA00022478"/>
    </source>
</evidence>
<dbReference type="GO" id="GO:0046983">
    <property type="term" value="F:protein dimerization activity"/>
    <property type="evidence" value="ECO:0007669"/>
    <property type="project" value="InterPro"/>
</dbReference>
<evidence type="ECO:0000259" key="7">
    <source>
        <dbReference type="Pfam" id="PF13656"/>
    </source>
</evidence>
<sequence length="100" mass="11628">MKIEVIKREGNVMEFYLVGEDHTFANLLNEVLHENKHVTFAGYTIEHPILTARKPKFRVVTDGKITPEKALEEAAQRIFDRAKELLEIWEKTTKKFSAQT</sequence>
<keyword evidence="2 6" id="KW-0963">Cytoplasm</keyword>
<dbReference type="Proteomes" id="UP000653692">
    <property type="component" value="Unassembled WGS sequence"/>
</dbReference>
<dbReference type="EC" id="2.7.7.6" evidence="6"/>
<dbReference type="PANTHER" id="PTHR13946:SF28">
    <property type="entry name" value="DNA-DIRECTED RNA POLYMERASES I AND III SUBUNIT RPAC2"/>
    <property type="match status" value="1"/>
</dbReference>
<dbReference type="InterPro" id="IPR009025">
    <property type="entry name" value="RBP11-like_dimer"/>
</dbReference>
<dbReference type="InterPro" id="IPR008193">
    <property type="entry name" value="RNA_pol_Rpb11_13-16kDa_CS"/>
</dbReference>
<dbReference type="AlphaFoldDB" id="A0A833E3S5"/>
<dbReference type="InterPro" id="IPR022905">
    <property type="entry name" value="Rpo11-like"/>
</dbReference>
<name>A0A833E3S5_9EURY</name>
<evidence type="ECO:0000256" key="5">
    <source>
        <dbReference type="ARBA" id="ARBA00025751"/>
    </source>
</evidence>
<dbReference type="Gene3D" id="3.30.1360.10">
    <property type="entry name" value="RNA polymerase, RBP11-like subunit"/>
    <property type="match status" value="1"/>
</dbReference>
<reference evidence="8" key="1">
    <citation type="journal article" date="2020" name="ISME J.">
        <title>Gammaproteobacteria mediating utilization of methyl-, sulfur- and petroleum organic compounds in deep ocean hydrothermal plumes.</title>
        <authorList>
            <person name="Zhou Z."/>
            <person name="Liu Y."/>
            <person name="Pan J."/>
            <person name="Cron B.R."/>
            <person name="Toner B.M."/>
            <person name="Anantharaman K."/>
            <person name="Breier J.A."/>
            <person name="Dick G.J."/>
            <person name="Li M."/>
        </authorList>
    </citation>
    <scope>NUCLEOTIDE SEQUENCE</scope>
    <source>
        <strain evidence="8">SZUA-1476</strain>
    </source>
</reference>
<dbReference type="GO" id="GO:0000428">
    <property type="term" value="C:DNA-directed RNA polymerase complex"/>
    <property type="evidence" value="ECO:0007669"/>
    <property type="project" value="UniProtKB-KW"/>
</dbReference>
<comment type="similarity">
    <text evidence="5 6">Belongs to the archaeal Rpo11/eukaryotic RPB11/RPC19 RNA polymerase subunit family.</text>
</comment>
<proteinExistence type="inferred from homology"/>
<keyword evidence="6" id="KW-0808">Transferase</keyword>
<dbReference type="GO" id="GO:0005737">
    <property type="term" value="C:cytoplasm"/>
    <property type="evidence" value="ECO:0007669"/>
    <property type="project" value="UniProtKB-SubCell"/>
</dbReference>
<comment type="subunit">
    <text evidence="6">Part of the RNA polymerase complex.</text>
</comment>
<dbReference type="Pfam" id="PF13656">
    <property type="entry name" value="RNA_pol_L_2"/>
    <property type="match status" value="1"/>
</dbReference>
<dbReference type="HAMAP" id="MF_00261">
    <property type="entry name" value="RNApol_arch_Rpo11"/>
    <property type="match status" value="1"/>
</dbReference>
<evidence type="ECO:0000256" key="3">
    <source>
        <dbReference type="ARBA" id="ARBA00022695"/>
    </source>
</evidence>
<dbReference type="PANTHER" id="PTHR13946">
    <property type="entry name" value="DNA-DIRECTED RNA POLYMERASE I,II,III"/>
    <property type="match status" value="1"/>
</dbReference>
<dbReference type="GO" id="GO:0006351">
    <property type="term" value="P:DNA-templated transcription"/>
    <property type="evidence" value="ECO:0007669"/>
    <property type="project" value="UniProtKB-UniRule"/>
</dbReference>
<evidence type="ECO:0000256" key="4">
    <source>
        <dbReference type="ARBA" id="ARBA00023163"/>
    </source>
</evidence>
<dbReference type="CDD" id="cd06927">
    <property type="entry name" value="RNAP_L"/>
    <property type="match status" value="1"/>
</dbReference>
<evidence type="ECO:0000313" key="9">
    <source>
        <dbReference type="Proteomes" id="UP000653692"/>
    </source>
</evidence>
<dbReference type="PROSITE" id="PS01154">
    <property type="entry name" value="RNA_POL_L_13KD"/>
    <property type="match status" value="1"/>
</dbReference>
<comment type="caution">
    <text evidence="8">The sequence shown here is derived from an EMBL/GenBank/DDBJ whole genome shotgun (WGS) entry which is preliminary data.</text>
</comment>
<dbReference type="GO" id="GO:0003899">
    <property type="term" value="F:DNA-directed RNA polymerase activity"/>
    <property type="evidence" value="ECO:0007669"/>
    <property type="project" value="UniProtKB-UniRule"/>
</dbReference>
<protein>
    <recommendedName>
        <fullName evidence="6">DNA-directed RNA polymerase subunit Rpo11</fullName>
        <ecNumber evidence="6">2.7.7.6</ecNumber>
    </recommendedName>
    <alternativeName>
        <fullName evidence="6">DNA-directed RNA polymerase subunit L</fullName>
    </alternativeName>
</protein>
<evidence type="ECO:0000256" key="2">
    <source>
        <dbReference type="ARBA" id="ARBA00022490"/>
    </source>
</evidence>
<keyword evidence="4 6" id="KW-0804">Transcription</keyword>
<evidence type="ECO:0000313" key="8">
    <source>
        <dbReference type="EMBL" id="HIP89809.1"/>
    </source>
</evidence>